<evidence type="ECO:0000259" key="2">
    <source>
        <dbReference type="Pfam" id="PF04909"/>
    </source>
</evidence>
<proteinExistence type="predicted"/>
<sequence>MTCEPEEPILPGVIDVLGDDFIMFASDYPHWDGEWPESTKHLRTRSDISEESREKIGGRNAQRFYALN</sequence>
<evidence type="ECO:0000313" key="3">
    <source>
        <dbReference type="EMBL" id="BCI88155.1"/>
    </source>
</evidence>
<dbReference type="Pfam" id="PF04909">
    <property type="entry name" value="Amidohydro_2"/>
    <property type="match status" value="1"/>
</dbReference>
<dbReference type="Proteomes" id="UP000188532">
    <property type="component" value="Unassembled WGS sequence"/>
</dbReference>
<evidence type="ECO:0000313" key="4">
    <source>
        <dbReference type="EMBL" id="OOK77059.1"/>
    </source>
</evidence>
<feature type="domain" description="Amidohydrolase-related" evidence="2">
    <location>
        <begin position="3"/>
        <end position="66"/>
    </location>
</feature>
<evidence type="ECO:0000313" key="6">
    <source>
        <dbReference type="Proteomes" id="UP000516380"/>
    </source>
</evidence>
<protein>
    <submittedName>
        <fullName evidence="4">Amidohydrolase family protein</fullName>
    </submittedName>
</protein>
<dbReference type="Gene3D" id="3.20.20.140">
    <property type="entry name" value="Metal-dependent hydrolases"/>
    <property type="match status" value="1"/>
</dbReference>
<dbReference type="InterPro" id="IPR032466">
    <property type="entry name" value="Metal_Hydrolase"/>
</dbReference>
<name>A0A1V3XCV1_MYCKA</name>
<dbReference type="SUPFAM" id="SSF51556">
    <property type="entry name" value="Metallo-dependent hydrolases"/>
    <property type="match status" value="1"/>
</dbReference>
<reference evidence="4 5" key="1">
    <citation type="submission" date="2017-02" db="EMBL/GenBank/DDBJ databases">
        <title>Complete genome sequences of Mycobacterium kansasii strains isolated from rhesus macaques.</title>
        <authorList>
            <person name="Panda A."/>
            <person name="Nagaraj S."/>
            <person name="Zhao X."/>
            <person name="Tettelin H."/>
            <person name="Detolla L.J."/>
        </authorList>
    </citation>
    <scope>NUCLEOTIDE SEQUENCE [LARGE SCALE GENOMIC DNA]</scope>
    <source>
        <strain evidence="4 5">11-3469</strain>
    </source>
</reference>
<feature type="region of interest" description="Disordered" evidence="1">
    <location>
        <begin position="36"/>
        <end position="55"/>
    </location>
</feature>
<gene>
    <name evidence="4" type="ORF">BZL29_3917</name>
    <name evidence="3" type="ORF">NIIDMKKI_33610</name>
</gene>
<keyword evidence="4" id="KW-0378">Hydrolase</keyword>
<evidence type="ECO:0000313" key="5">
    <source>
        <dbReference type="Proteomes" id="UP000188532"/>
    </source>
</evidence>
<dbReference type="Proteomes" id="UP000516380">
    <property type="component" value="Chromosome"/>
</dbReference>
<accession>A0A1V3XCV1</accession>
<dbReference type="EMBL" id="AP023343">
    <property type="protein sequence ID" value="BCI88155.1"/>
    <property type="molecule type" value="Genomic_DNA"/>
</dbReference>
<reference evidence="3 6" key="2">
    <citation type="submission" date="2020-07" db="EMBL/GenBank/DDBJ databases">
        <title>Mycobacterium kansasii (former subtype) with zoonotic potential isolated from diseased indoor pet cat, Japan.</title>
        <authorList>
            <person name="Fukano H."/>
            <person name="Terazono T."/>
            <person name="Hoshino Y."/>
        </authorList>
    </citation>
    <scope>NUCLEOTIDE SEQUENCE [LARGE SCALE GENOMIC DNA]</scope>
    <source>
        <strain evidence="3 6">Kuro-I</strain>
    </source>
</reference>
<dbReference type="InterPro" id="IPR006680">
    <property type="entry name" value="Amidohydro-rel"/>
</dbReference>
<dbReference type="AlphaFoldDB" id="A0A1V3XCV1"/>
<evidence type="ECO:0000256" key="1">
    <source>
        <dbReference type="SAM" id="MobiDB-lite"/>
    </source>
</evidence>
<organism evidence="4 5">
    <name type="scientific">Mycobacterium kansasii</name>
    <dbReference type="NCBI Taxonomy" id="1768"/>
    <lineage>
        <taxon>Bacteria</taxon>
        <taxon>Bacillati</taxon>
        <taxon>Actinomycetota</taxon>
        <taxon>Actinomycetes</taxon>
        <taxon>Mycobacteriales</taxon>
        <taxon>Mycobacteriaceae</taxon>
        <taxon>Mycobacterium</taxon>
    </lineage>
</organism>
<dbReference type="EMBL" id="MVBN01000003">
    <property type="protein sequence ID" value="OOK77059.1"/>
    <property type="molecule type" value="Genomic_DNA"/>
</dbReference>
<keyword evidence="6" id="KW-1185">Reference proteome</keyword>
<dbReference type="GO" id="GO:0016787">
    <property type="term" value="F:hydrolase activity"/>
    <property type="evidence" value="ECO:0007669"/>
    <property type="project" value="UniProtKB-KW"/>
</dbReference>